<evidence type="ECO:0000256" key="5">
    <source>
        <dbReference type="ARBA" id="ARBA00022827"/>
    </source>
</evidence>
<dbReference type="GO" id="GO:0006744">
    <property type="term" value="P:ubiquinone biosynthetic process"/>
    <property type="evidence" value="ECO:0007669"/>
    <property type="project" value="UniProtKB-UniPathway"/>
</dbReference>
<keyword evidence="6 9" id="KW-0560">Oxidoreductase</keyword>
<gene>
    <name evidence="9" type="primary">ubiH_2</name>
    <name evidence="9" type="ORF">NCTC10526_01260</name>
</gene>
<sequence length="395" mass="44451">MTQHSDVIVVGAGPAGLCFCRSLAATNLKITVIDPHSSDELAHPPFDGREIALTHPSKKILQDIGVWQLFADDEIYPLRQAKVVNGGFDYALHFPTPKQNSKKQAIDTLGFFVSNYHIRRAAYDSVANQPNITWKLNHKVQTAYSDSEKATVVLDNGETLTAKLLVAADSRFSTIRRQMGIASDTFDFGRTVMVFRLEHELANDHTAMECFLYGSTLALLPLSDHVTNCVVTIDSRKSQQLRDMTDVELAEHIRQQLNNRFGKMTLVSEVVEYPLAGVHAHRFYTKRCALIGDAACGMHPVTAQGFNLGLQSQHILSKLIKRSYYLGRDISSDRLLREYNLRHQKDTRVIYHGTNAIVKLFTNDKPHARLMREGILHVSNRLPPVKHLITRRLTG</sequence>
<evidence type="ECO:0000256" key="2">
    <source>
        <dbReference type="ARBA" id="ARBA00004749"/>
    </source>
</evidence>
<dbReference type="SUPFAM" id="SSF51905">
    <property type="entry name" value="FAD/NAD(P)-binding domain"/>
    <property type="match status" value="1"/>
</dbReference>
<comment type="similarity">
    <text evidence="3">Belongs to the UbiH/COQ6 family.</text>
</comment>
<keyword evidence="5" id="KW-0274">FAD</keyword>
<dbReference type="InterPro" id="IPR036188">
    <property type="entry name" value="FAD/NAD-bd_sf"/>
</dbReference>
<dbReference type="EC" id="1.14.13.-" evidence="9"/>
<dbReference type="RefSeq" id="WP_028858035.1">
    <property type="nucleotide sequence ID" value="NZ_CAJHAQ010000001.1"/>
</dbReference>
<dbReference type="NCBIfam" id="TIGR01988">
    <property type="entry name" value="Ubi-OHases"/>
    <property type="match status" value="1"/>
</dbReference>
<dbReference type="GO" id="GO:0004497">
    <property type="term" value="F:monooxygenase activity"/>
    <property type="evidence" value="ECO:0007669"/>
    <property type="project" value="UniProtKB-KW"/>
</dbReference>
<evidence type="ECO:0000256" key="6">
    <source>
        <dbReference type="ARBA" id="ARBA00023002"/>
    </source>
</evidence>
<reference evidence="9 10" key="1">
    <citation type="submission" date="2018-06" db="EMBL/GenBank/DDBJ databases">
        <authorList>
            <consortium name="Pathogen Informatics"/>
            <person name="Doyle S."/>
        </authorList>
    </citation>
    <scope>NUCLEOTIDE SEQUENCE [LARGE SCALE GENOMIC DNA]</scope>
    <source>
        <strain evidence="9 10">NCTC10526</strain>
    </source>
</reference>
<accession>A0A379LMB1</accession>
<dbReference type="PANTHER" id="PTHR43876:SF25">
    <property type="entry name" value="MONOOXYGENASE NMA2164"/>
    <property type="match status" value="1"/>
</dbReference>
<dbReference type="Gene3D" id="3.50.50.60">
    <property type="entry name" value="FAD/NAD(P)-binding domain"/>
    <property type="match status" value="2"/>
</dbReference>
<dbReference type="GO" id="GO:0016705">
    <property type="term" value="F:oxidoreductase activity, acting on paired donors, with incorporation or reduction of molecular oxygen"/>
    <property type="evidence" value="ECO:0007669"/>
    <property type="project" value="InterPro"/>
</dbReference>
<evidence type="ECO:0000313" key="10">
    <source>
        <dbReference type="Proteomes" id="UP000254123"/>
    </source>
</evidence>
<dbReference type="AlphaFoldDB" id="A0A379LMB1"/>
<dbReference type="Pfam" id="PF01494">
    <property type="entry name" value="FAD_binding_3"/>
    <property type="match status" value="1"/>
</dbReference>
<proteinExistence type="inferred from homology"/>
<organism evidence="9 10">
    <name type="scientific">Psychrobacter phenylpyruvicus</name>
    <dbReference type="NCBI Taxonomy" id="29432"/>
    <lineage>
        <taxon>Bacteria</taxon>
        <taxon>Pseudomonadati</taxon>
        <taxon>Pseudomonadota</taxon>
        <taxon>Gammaproteobacteria</taxon>
        <taxon>Moraxellales</taxon>
        <taxon>Moraxellaceae</taxon>
        <taxon>Psychrobacter</taxon>
    </lineage>
</organism>
<name>A0A379LMB1_9GAMM</name>
<evidence type="ECO:0000259" key="8">
    <source>
        <dbReference type="Pfam" id="PF01494"/>
    </source>
</evidence>
<dbReference type="InterPro" id="IPR051205">
    <property type="entry name" value="UbiH/COQ6_monooxygenase"/>
</dbReference>
<comment type="pathway">
    <text evidence="2">Cofactor biosynthesis; ubiquinone biosynthesis.</text>
</comment>
<keyword evidence="7" id="KW-0503">Monooxygenase</keyword>
<dbReference type="STRING" id="1123034.GCA_000685805_00364"/>
<feature type="domain" description="FAD-binding" evidence="8">
    <location>
        <begin position="5"/>
        <end position="320"/>
    </location>
</feature>
<dbReference type="PRINTS" id="PR00420">
    <property type="entry name" value="RNGMNOXGNASE"/>
</dbReference>
<protein>
    <submittedName>
        <fullName evidence="9">2-octaprenyl-6-methoxyphenol hydroxylase</fullName>
        <ecNumber evidence="9">1.14.13.-</ecNumber>
    </submittedName>
</protein>
<evidence type="ECO:0000256" key="4">
    <source>
        <dbReference type="ARBA" id="ARBA00022630"/>
    </source>
</evidence>
<evidence type="ECO:0000256" key="3">
    <source>
        <dbReference type="ARBA" id="ARBA00005349"/>
    </source>
</evidence>
<dbReference type="EMBL" id="UGVC01000001">
    <property type="protein sequence ID" value="SUD90914.1"/>
    <property type="molecule type" value="Genomic_DNA"/>
</dbReference>
<dbReference type="Proteomes" id="UP000254123">
    <property type="component" value="Unassembled WGS sequence"/>
</dbReference>
<keyword evidence="4" id="KW-0285">Flavoprotein</keyword>
<dbReference type="NCBIfam" id="NF006593">
    <property type="entry name" value="PRK09126.1"/>
    <property type="match status" value="1"/>
</dbReference>
<dbReference type="UniPathway" id="UPA00232"/>
<evidence type="ECO:0000256" key="7">
    <source>
        <dbReference type="ARBA" id="ARBA00023033"/>
    </source>
</evidence>
<comment type="cofactor">
    <cofactor evidence="1">
        <name>FAD</name>
        <dbReference type="ChEBI" id="CHEBI:57692"/>
    </cofactor>
</comment>
<dbReference type="GO" id="GO:0071949">
    <property type="term" value="F:FAD binding"/>
    <property type="evidence" value="ECO:0007669"/>
    <property type="project" value="InterPro"/>
</dbReference>
<dbReference type="PANTHER" id="PTHR43876">
    <property type="entry name" value="UBIQUINONE BIOSYNTHESIS MONOOXYGENASE COQ6, MITOCHONDRIAL"/>
    <property type="match status" value="1"/>
</dbReference>
<evidence type="ECO:0000256" key="1">
    <source>
        <dbReference type="ARBA" id="ARBA00001974"/>
    </source>
</evidence>
<keyword evidence="10" id="KW-1185">Reference proteome</keyword>
<dbReference type="InterPro" id="IPR002938">
    <property type="entry name" value="FAD-bd"/>
</dbReference>
<dbReference type="InterPro" id="IPR010971">
    <property type="entry name" value="UbiH/COQ6"/>
</dbReference>
<evidence type="ECO:0000313" key="9">
    <source>
        <dbReference type="EMBL" id="SUD90914.1"/>
    </source>
</evidence>